<evidence type="ECO:0000313" key="2">
    <source>
        <dbReference type="EMBL" id="KAF4464697.1"/>
    </source>
</evidence>
<feature type="signal peptide" evidence="1">
    <location>
        <begin position="1"/>
        <end position="25"/>
    </location>
</feature>
<dbReference type="Proteomes" id="UP000554235">
    <property type="component" value="Unassembled WGS sequence"/>
</dbReference>
<dbReference type="OrthoDB" id="3780330at2759"/>
<proteinExistence type="predicted"/>
<keyword evidence="1" id="KW-0732">Signal</keyword>
<keyword evidence="3" id="KW-1185">Reference proteome</keyword>
<protein>
    <submittedName>
        <fullName evidence="2">Uncharacterized protein</fullName>
    </submittedName>
</protein>
<sequence length="288" mass="32044">MTLFQRPLCYLPFLLLFLFVHILEAANLNTKHPAQGALKVRLDYGLATQSTSSRESAHRWVYSSYLVFNEPVSSITDGQLIMMARNAHREMEADMNQYEPHRTGRPGKLAIEPSVMTIMAFDNKIILSSSQKGHSGFLNAWPDSPVRLALDRCSALWRDRVAGDNDADPNETHKNEAKCGEVNAFFQYYMTHDTPISDLNPTPRVTTVLKAQSGDLLVIPPCGTKKDGTDSRTEWGCNLLVRDQKANYISGDTRAQGYGLHKIAGGVQRIGQIQMCTANSVIWEGAEA</sequence>
<reference evidence="2 3" key="1">
    <citation type="submission" date="2020-01" db="EMBL/GenBank/DDBJ databases">
        <title>Identification and distribution of gene clusters putatively required for synthesis of sphingolipid metabolism inhibitors in phylogenetically diverse species of the filamentous fungus Fusarium.</title>
        <authorList>
            <person name="Kim H.-S."/>
            <person name="Busman M."/>
            <person name="Brown D.W."/>
            <person name="Divon H."/>
            <person name="Uhlig S."/>
            <person name="Proctor R.H."/>
        </authorList>
    </citation>
    <scope>NUCLEOTIDE SEQUENCE [LARGE SCALE GENOMIC DNA]</scope>
    <source>
        <strain evidence="2 3">NRRL 20459</strain>
    </source>
</reference>
<dbReference type="AlphaFoldDB" id="A0A8H4LAU8"/>
<accession>A0A8H4LAU8</accession>
<feature type="chain" id="PRO_5034065386" evidence="1">
    <location>
        <begin position="26"/>
        <end position="288"/>
    </location>
</feature>
<organism evidence="2 3">
    <name type="scientific">Fusarium albosuccineum</name>
    <dbReference type="NCBI Taxonomy" id="1237068"/>
    <lineage>
        <taxon>Eukaryota</taxon>
        <taxon>Fungi</taxon>
        <taxon>Dikarya</taxon>
        <taxon>Ascomycota</taxon>
        <taxon>Pezizomycotina</taxon>
        <taxon>Sordariomycetes</taxon>
        <taxon>Hypocreomycetidae</taxon>
        <taxon>Hypocreales</taxon>
        <taxon>Nectriaceae</taxon>
        <taxon>Fusarium</taxon>
        <taxon>Fusarium decemcellulare species complex</taxon>
    </lineage>
</organism>
<evidence type="ECO:0000313" key="3">
    <source>
        <dbReference type="Proteomes" id="UP000554235"/>
    </source>
</evidence>
<evidence type="ECO:0000256" key="1">
    <source>
        <dbReference type="SAM" id="SignalP"/>
    </source>
</evidence>
<gene>
    <name evidence="2" type="ORF">FALBO_8467</name>
</gene>
<name>A0A8H4LAU8_9HYPO</name>
<comment type="caution">
    <text evidence="2">The sequence shown here is derived from an EMBL/GenBank/DDBJ whole genome shotgun (WGS) entry which is preliminary data.</text>
</comment>
<dbReference type="EMBL" id="JAADYS010001153">
    <property type="protein sequence ID" value="KAF4464697.1"/>
    <property type="molecule type" value="Genomic_DNA"/>
</dbReference>